<dbReference type="RefSeq" id="WP_229160686.1">
    <property type="nucleotide sequence ID" value="NZ_JAJEWP010000002.1"/>
</dbReference>
<sequence length="758" mass="84491">MKQFLYLSDVQHPDDSVETWRISVLRIILLSGFLLCLWIVVHSSYQAITVNLYHVIVLCVSFYAVMGLLLWASRRHYSIAAYGLLVTILAAGVCINLFAISGYLHMFGALIWYATPLVALLLLGTRAALGFALLNILAFMALLAKLDLSQYSGIERELPDANLYIQALVFMFFNGCLPLAAARTISAANKLSEQRRLNIQMLTEQNALYQSLFLQTAAAQLIVDENERLVDINARAINVLELDAKPVDGTPLSDLLLHVNVRNHADGRLASIECAHRHYEVASTAMQAEGHYLLTLNDISAKKHLRVALQHHDQAEKRARFIDGASGLHNRAWLQRGLQEWQPAPGGRGKLLAVNVRNHGYLEQRFGQRYYLDVLRLVANNLQQLLATVGMSQPVCLLNHRVLGVLCDGDQIAQQRVFEQLADVSLSTGVDTPQGRALPDLRLGVATVLPSTQSREQVIDNAIYAAEHGVAFCNDFTPEHREAFLQQQEITLLLSEAIDEQELGLAFQPKVTGQGSVIGMEALLRWRSAVLGNVSPAMFIPMAEQANLIQRITLYVIEQVCKHQQRWQAQGYSPVPVAVNISALDLDQPTFVTQLTQMLQRYAVRPQQVVIELTESAASIDPDATLQGVRTLREWGFYVALDDFGAGYSGLAKLTHLPVDEIKIDRHFVTDIESNHRKQQVLGAIYAMCESLGIHALVEGIERDEQFHLLASLGYDLFQGFGFSRPLSIDAVDRWYANGQPALSLQTEMNREPTCEMD</sequence>
<dbReference type="EMBL" id="JAJEWP010000002">
    <property type="protein sequence ID" value="MCC2616726.1"/>
    <property type="molecule type" value="Genomic_DNA"/>
</dbReference>
<feature type="domain" description="EAL" evidence="2">
    <location>
        <begin position="487"/>
        <end position="740"/>
    </location>
</feature>
<dbReference type="SUPFAM" id="SSF55785">
    <property type="entry name" value="PYP-like sensor domain (PAS domain)"/>
    <property type="match status" value="1"/>
</dbReference>
<proteinExistence type="predicted"/>
<evidence type="ECO:0000259" key="2">
    <source>
        <dbReference type="PROSITE" id="PS50883"/>
    </source>
</evidence>
<gene>
    <name evidence="3" type="ORF">LJ739_10780</name>
</gene>
<feature type="transmembrane region" description="Helical" evidence="1">
    <location>
        <begin position="20"/>
        <end position="40"/>
    </location>
</feature>
<name>A0ABS8GBZ2_9ALTE</name>
<dbReference type="SMART" id="SM00052">
    <property type="entry name" value="EAL"/>
    <property type="match status" value="1"/>
</dbReference>
<reference evidence="3 4" key="1">
    <citation type="submission" date="2021-10" db="EMBL/GenBank/DDBJ databases">
        <title>Draft genome of Aestuariibacter halophilus JC2043.</title>
        <authorList>
            <person name="Emsley S.A."/>
            <person name="Pfannmuller K.M."/>
            <person name="Ushijima B."/>
            <person name="Saw J.H."/>
            <person name="Videau P."/>
        </authorList>
    </citation>
    <scope>NUCLEOTIDE SEQUENCE [LARGE SCALE GENOMIC DNA]</scope>
    <source>
        <strain evidence="3 4">JC2043</strain>
    </source>
</reference>
<comment type="caution">
    <text evidence="3">The sequence shown here is derived from an EMBL/GenBank/DDBJ whole genome shotgun (WGS) entry which is preliminary data.</text>
</comment>
<feature type="transmembrane region" description="Helical" evidence="1">
    <location>
        <begin position="79"/>
        <end position="98"/>
    </location>
</feature>
<keyword evidence="4" id="KW-1185">Reference proteome</keyword>
<dbReference type="InterPro" id="IPR035965">
    <property type="entry name" value="PAS-like_dom_sf"/>
</dbReference>
<dbReference type="Pfam" id="PF00563">
    <property type="entry name" value="EAL"/>
    <property type="match status" value="1"/>
</dbReference>
<feature type="transmembrane region" description="Helical" evidence="1">
    <location>
        <begin position="52"/>
        <end position="73"/>
    </location>
</feature>
<keyword evidence="1" id="KW-0812">Transmembrane</keyword>
<dbReference type="Pfam" id="PF20969">
    <property type="entry name" value="MASE11"/>
    <property type="match status" value="1"/>
</dbReference>
<dbReference type="Proteomes" id="UP001520878">
    <property type="component" value="Unassembled WGS sequence"/>
</dbReference>
<keyword evidence="1" id="KW-1133">Transmembrane helix</keyword>
<dbReference type="CDD" id="cd01948">
    <property type="entry name" value="EAL"/>
    <property type="match status" value="1"/>
</dbReference>
<feature type="transmembrane region" description="Helical" evidence="1">
    <location>
        <begin position="110"/>
        <end position="143"/>
    </location>
</feature>
<evidence type="ECO:0000313" key="3">
    <source>
        <dbReference type="EMBL" id="MCC2616726.1"/>
    </source>
</evidence>
<dbReference type="PANTHER" id="PTHR33121:SF70">
    <property type="entry name" value="SIGNALING PROTEIN YKOW"/>
    <property type="match status" value="1"/>
</dbReference>
<evidence type="ECO:0000256" key="1">
    <source>
        <dbReference type="SAM" id="Phobius"/>
    </source>
</evidence>
<dbReference type="PANTHER" id="PTHR33121">
    <property type="entry name" value="CYCLIC DI-GMP PHOSPHODIESTERASE PDEF"/>
    <property type="match status" value="1"/>
</dbReference>
<protein>
    <submittedName>
        <fullName evidence="3">EAL domain-containing protein</fullName>
    </submittedName>
</protein>
<accession>A0ABS8GBZ2</accession>
<dbReference type="PROSITE" id="PS50883">
    <property type="entry name" value="EAL"/>
    <property type="match status" value="1"/>
</dbReference>
<dbReference type="Gene3D" id="3.20.20.450">
    <property type="entry name" value="EAL domain"/>
    <property type="match status" value="1"/>
</dbReference>
<dbReference type="SUPFAM" id="SSF141868">
    <property type="entry name" value="EAL domain-like"/>
    <property type="match status" value="1"/>
</dbReference>
<dbReference type="InterPro" id="IPR050706">
    <property type="entry name" value="Cyclic-di-GMP_PDE-like"/>
</dbReference>
<organism evidence="3 4">
    <name type="scientific">Fluctibacter halophilus</name>
    <dbReference type="NCBI Taxonomy" id="226011"/>
    <lineage>
        <taxon>Bacteria</taxon>
        <taxon>Pseudomonadati</taxon>
        <taxon>Pseudomonadota</taxon>
        <taxon>Gammaproteobacteria</taxon>
        <taxon>Alteromonadales</taxon>
        <taxon>Alteromonadaceae</taxon>
        <taxon>Fluctibacter</taxon>
    </lineage>
</organism>
<evidence type="ECO:0000313" key="4">
    <source>
        <dbReference type="Proteomes" id="UP001520878"/>
    </source>
</evidence>
<dbReference type="InterPro" id="IPR048437">
    <property type="entry name" value="MASE11"/>
</dbReference>
<keyword evidence="1" id="KW-0472">Membrane</keyword>
<dbReference type="InterPro" id="IPR001633">
    <property type="entry name" value="EAL_dom"/>
</dbReference>
<dbReference type="InterPro" id="IPR035919">
    <property type="entry name" value="EAL_sf"/>
</dbReference>